<dbReference type="HAMAP" id="MF_00386">
    <property type="entry name" value="UPF0161_YidD"/>
    <property type="match status" value="1"/>
</dbReference>
<dbReference type="SMART" id="SM01234">
    <property type="entry name" value="Haemolytic"/>
    <property type="match status" value="1"/>
</dbReference>
<gene>
    <name evidence="2" type="primary">yidD</name>
    <name evidence="2" type="ORF">WOB96_07635</name>
</gene>
<dbReference type="RefSeq" id="WP_341370689.1">
    <property type="nucleotide sequence ID" value="NZ_JBBPCO010000006.1"/>
</dbReference>
<protein>
    <recommendedName>
        <fullName evidence="1">Putative membrane protein insertion efficiency factor</fullName>
    </recommendedName>
</protein>
<comment type="function">
    <text evidence="1">Could be involved in insertion of integral membrane proteins into the membrane.</text>
</comment>
<evidence type="ECO:0000313" key="3">
    <source>
        <dbReference type="Proteomes" id="UP001446205"/>
    </source>
</evidence>
<reference evidence="2 3" key="1">
    <citation type="submission" date="2024-04" db="EMBL/GenBank/DDBJ databases">
        <authorList>
            <person name="Abashina T."/>
            <person name="Shaikin A."/>
        </authorList>
    </citation>
    <scope>NUCLEOTIDE SEQUENCE [LARGE SCALE GENOMIC DNA]</scope>
    <source>
        <strain evidence="2 3">AAFK</strain>
    </source>
</reference>
<dbReference type="InterPro" id="IPR002696">
    <property type="entry name" value="Membr_insert_effic_factor_YidD"/>
</dbReference>
<dbReference type="PANTHER" id="PTHR33383:SF1">
    <property type="entry name" value="MEMBRANE PROTEIN INSERTION EFFICIENCY FACTOR-RELATED"/>
    <property type="match status" value="1"/>
</dbReference>
<dbReference type="Pfam" id="PF01809">
    <property type="entry name" value="YidD"/>
    <property type="match status" value="1"/>
</dbReference>
<sequence length="69" mass="7962">MHRLLILLIRVYQIVLSPYLGQRCRFYPSCSHYTITALQRHGALKGSWLGLRRIGRCHPWHPGGVDPVP</sequence>
<keyword evidence="1" id="KW-0472">Membrane</keyword>
<dbReference type="Proteomes" id="UP001446205">
    <property type="component" value="Unassembled WGS sequence"/>
</dbReference>
<evidence type="ECO:0000313" key="2">
    <source>
        <dbReference type="EMBL" id="MEK8089636.1"/>
    </source>
</evidence>
<comment type="similarity">
    <text evidence="1">Belongs to the UPF0161 family.</text>
</comment>
<comment type="subcellular location">
    <subcellularLocation>
        <location evidence="1">Cell membrane</location>
        <topology evidence="1">Peripheral membrane protein</topology>
        <orientation evidence="1">Cytoplasmic side</orientation>
    </subcellularLocation>
</comment>
<organism evidence="2 3">
    <name type="scientific">Thermithiobacillus plumbiphilus</name>
    <dbReference type="NCBI Taxonomy" id="1729899"/>
    <lineage>
        <taxon>Bacteria</taxon>
        <taxon>Pseudomonadati</taxon>
        <taxon>Pseudomonadota</taxon>
        <taxon>Acidithiobacillia</taxon>
        <taxon>Acidithiobacillales</taxon>
        <taxon>Thermithiobacillaceae</taxon>
        <taxon>Thermithiobacillus</taxon>
    </lineage>
</organism>
<dbReference type="PANTHER" id="PTHR33383">
    <property type="entry name" value="MEMBRANE PROTEIN INSERTION EFFICIENCY FACTOR-RELATED"/>
    <property type="match status" value="1"/>
</dbReference>
<keyword evidence="3" id="KW-1185">Reference proteome</keyword>
<evidence type="ECO:0000256" key="1">
    <source>
        <dbReference type="HAMAP-Rule" id="MF_00386"/>
    </source>
</evidence>
<comment type="caution">
    <text evidence="2">The sequence shown here is derived from an EMBL/GenBank/DDBJ whole genome shotgun (WGS) entry which is preliminary data.</text>
</comment>
<dbReference type="NCBIfam" id="TIGR00278">
    <property type="entry name" value="membrane protein insertion efficiency factor YidD"/>
    <property type="match status" value="1"/>
</dbReference>
<accession>A0ABU9D8C3</accession>
<keyword evidence="1" id="KW-1003">Cell membrane</keyword>
<dbReference type="EMBL" id="JBBPCO010000006">
    <property type="protein sequence ID" value="MEK8089636.1"/>
    <property type="molecule type" value="Genomic_DNA"/>
</dbReference>
<name>A0ABU9D8C3_9PROT</name>
<proteinExistence type="inferred from homology"/>